<name>A0A9W9DFW1_9AGAR</name>
<evidence type="ECO:0000313" key="3">
    <source>
        <dbReference type="Proteomes" id="UP001150238"/>
    </source>
</evidence>
<gene>
    <name evidence="2" type="ORF">C8J55DRAFT_201408</name>
</gene>
<feature type="compositionally biased region" description="Polar residues" evidence="1">
    <location>
        <begin position="174"/>
        <end position="193"/>
    </location>
</feature>
<evidence type="ECO:0000313" key="2">
    <source>
        <dbReference type="EMBL" id="KAJ4468645.1"/>
    </source>
</evidence>
<feature type="compositionally biased region" description="Polar residues" evidence="1">
    <location>
        <begin position="54"/>
        <end position="63"/>
    </location>
</feature>
<feature type="region of interest" description="Disordered" evidence="1">
    <location>
        <begin position="167"/>
        <end position="286"/>
    </location>
</feature>
<protein>
    <submittedName>
        <fullName evidence="2">Uncharacterized protein</fullName>
    </submittedName>
</protein>
<proteinExistence type="predicted"/>
<feature type="region of interest" description="Disordered" evidence="1">
    <location>
        <begin position="1"/>
        <end position="95"/>
    </location>
</feature>
<dbReference type="Proteomes" id="UP001150238">
    <property type="component" value="Unassembled WGS sequence"/>
</dbReference>
<reference evidence="2" key="2">
    <citation type="journal article" date="2023" name="Proc. Natl. Acad. Sci. U.S.A.">
        <title>A global phylogenomic analysis of the shiitake genus Lentinula.</title>
        <authorList>
            <person name="Sierra-Patev S."/>
            <person name="Min B."/>
            <person name="Naranjo-Ortiz M."/>
            <person name="Looney B."/>
            <person name="Konkel Z."/>
            <person name="Slot J.C."/>
            <person name="Sakamoto Y."/>
            <person name="Steenwyk J.L."/>
            <person name="Rokas A."/>
            <person name="Carro J."/>
            <person name="Camarero S."/>
            <person name="Ferreira P."/>
            <person name="Molpeceres G."/>
            <person name="Ruiz-Duenas F.J."/>
            <person name="Serrano A."/>
            <person name="Henrissat B."/>
            <person name="Drula E."/>
            <person name="Hughes K.W."/>
            <person name="Mata J.L."/>
            <person name="Ishikawa N.K."/>
            <person name="Vargas-Isla R."/>
            <person name="Ushijima S."/>
            <person name="Smith C.A."/>
            <person name="Donoghue J."/>
            <person name="Ahrendt S."/>
            <person name="Andreopoulos W."/>
            <person name="He G."/>
            <person name="LaButti K."/>
            <person name="Lipzen A."/>
            <person name="Ng V."/>
            <person name="Riley R."/>
            <person name="Sandor L."/>
            <person name="Barry K."/>
            <person name="Martinez A.T."/>
            <person name="Xiao Y."/>
            <person name="Gibbons J.G."/>
            <person name="Terashima K."/>
            <person name="Grigoriev I.V."/>
            <person name="Hibbett D."/>
        </authorList>
    </citation>
    <scope>NUCLEOTIDE SEQUENCE</scope>
    <source>
        <strain evidence="2">Sp2 HRB7682 ss15</strain>
    </source>
</reference>
<sequence length="362" mass="39667">MAPSQKSSSTGSLRSSNVPRRPKSPVSMYQMEYNVGAPKPPRPLVRREPKVPKSSRNSTLDNHSPSVSSISSSFASSSSSFATSSTSSTKSRPSSAISFLRLFSKRKASIAPPTIFEPLGSPVQPYFRPPESEVLANTTPLGKPIQRVDEPSSVKLTDHNEIMEVLRETHPGHVSSQTYSRRASLTLPPTRSHNGAPELPVLSHGTEYSHLPPRPNRNPKRPKTAPSSQSSRRPLPHIPMNRTPSIATFNSDVISRDSKQTTGPGPSRTENLDTRRIESPSLSLTRSKSISHSMMMVAPRPDSPFIDCHVSGPMQSYFATALGTNQSKASSTAGINERPQGWTGEWNIDDMQDVIQKLRELR</sequence>
<evidence type="ECO:0000256" key="1">
    <source>
        <dbReference type="SAM" id="MobiDB-lite"/>
    </source>
</evidence>
<feature type="compositionally biased region" description="Low complexity" evidence="1">
    <location>
        <begin position="64"/>
        <end position="95"/>
    </location>
</feature>
<comment type="caution">
    <text evidence="2">The sequence shown here is derived from an EMBL/GenBank/DDBJ whole genome shotgun (WGS) entry which is preliminary data.</text>
</comment>
<organism evidence="2 3">
    <name type="scientific">Lentinula lateritia</name>
    <dbReference type="NCBI Taxonomy" id="40482"/>
    <lineage>
        <taxon>Eukaryota</taxon>
        <taxon>Fungi</taxon>
        <taxon>Dikarya</taxon>
        <taxon>Basidiomycota</taxon>
        <taxon>Agaricomycotina</taxon>
        <taxon>Agaricomycetes</taxon>
        <taxon>Agaricomycetidae</taxon>
        <taxon>Agaricales</taxon>
        <taxon>Marasmiineae</taxon>
        <taxon>Omphalotaceae</taxon>
        <taxon>Lentinula</taxon>
    </lineage>
</organism>
<dbReference type="AlphaFoldDB" id="A0A9W9DFW1"/>
<feature type="compositionally biased region" description="Polar residues" evidence="1">
    <location>
        <begin position="242"/>
        <end position="253"/>
    </location>
</feature>
<feature type="compositionally biased region" description="Polar residues" evidence="1">
    <location>
        <begin position="1"/>
        <end position="18"/>
    </location>
</feature>
<reference evidence="2" key="1">
    <citation type="submission" date="2022-08" db="EMBL/GenBank/DDBJ databases">
        <authorList>
            <consortium name="DOE Joint Genome Institute"/>
            <person name="Min B."/>
            <person name="Riley R."/>
            <person name="Sierra-Patev S."/>
            <person name="Naranjo-Ortiz M."/>
            <person name="Looney B."/>
            <person name="Konkel Z."/>
            <person name="Slot J.C."/>
            <person name="Sakamoto Y."/>
            <person name="Steenwyk J.L."/>
            <person name="Rokas A."/>
            <person name="Carro J."/>
            <person name="Camarero S."/>
            <person name="Ferreira P."/>
            <person name="Molpeceres G."/>
            <person name="Ruiz-Duenas F.J."/>
            <person name="Serrano A."/>
            <person name="Henrissat B."/>
            <person name="Drula E."/>
            <person name="Hughes K.W."/>
            <person name="Mata J.L."/>
            <person name="Ishikawa N.K."/>
            <person name="Vargas-Isla R."/>
            <person name="Ushijima S."/>
            <person name="Smith C.A."/>
            <person name="Ahrendt S."/>
            <person name="Andreopoulos W."/>
            <person name="He G."/>
            <person name="Labutti K."/>
            <person name="Lipzen A."/>
            <person name="Ng V."/>
            <person name="Sandor L."/>
            <person name="Barry K."/>
            <person name="Martinez A.T."/>
            <person name="Xiao Y."/>
            <person name="Gibbons J.G."/>
            <person name="Terashima K."/>
            <person name="Hibbett D.S."/>
            <person name="Grigoriev I.V."/>
        </authorList>
    </citation>
    <scope>NUCLEOTIDE SEQUENCE</scope>
    <source>
        <strain evidence="2">Sp2 HRB7682 ss15</strain>
    </source>
</reference>
<accession>A0A9W9DFW1</accession>
<dbReference type="EMBL" id="JANVFS010000037">
    <property type="protein sequence ID" value="KAJ4468645.1"/>
    <property type="molecule type" value="Genomic_DNA"/>
</dbReference>